<evidence type="ECO:0000256" key="6">
    <source>
        <dbReference type="PROSITE-ProRule" id="PRU01091"/>
    </source>
</evidence>
<dbReference type="PANTHER" id="PTHR48111">
    <property type="entry name" value="REGULATOR OF RPOS"/>
    <property type="match status" value="1"/>
</dbReference>
<evidence type="ECO:0000259" key="8">
    <source>
        <dbReference type="PROSITE" id="PS51755"/>
    </source>
</evidence>
<sequence>MARRVLVVDDEKEIRIVLRGYLEADGNLVTEASTGADALDRVLATDGTAPDLVLLDIQLPDIDGLEVLRTLRRTSDVYVILVTARAEEADALIGLSTGADDYIRKPFSPREVAARVRTVLRRMRDEPGAPALADGPVLRFVGLTIDPERHELTVNGAPTALSALEFDLLRALASSPGRVFSRAQLLEEVWGYDFYGDERVVDVHIRSLRRALGDDATNPGVIGTVRGVGYKFLLEPEDAP</sequence>
<feature type="DNA-binding region" description="OmpR/PhoB-type" evidence="6">
    <location>
        <begin position="135"/>
        <end position="234"/>
    </location>
</feature>
<dbReference type="PANTHER" id="PTHR48111:SF4">
    <property type="entry name" value="DNA-BINDING DUAL TRANSCRIPTIONAL REGULATOR OMPR"/>
    <property type="match status" value="1"/>
</dbReference>
<feature type="modified residue" description="4-aspartylphosphate" evidence="5">
    <location>
        <position position="56"/>
    </location>
</feature>
<organism evidence="9 10">
    <name type="scientific">Microbacterium sediminicola</name>
    <dbReference type="NCBI Taxonomy" id="415210"/>
    <lineage>
        <taxon>Bacteria</taxon>
        <taxon>Bacillati</taxon>
        <taxon>Actinomycetota</taxon>
        <taxon>Actinomycetes</taxon>
        <taxon>Micrococcales</taxon>
        <taxon>Microbacteriaceae</taxon>
        <taxon>Microbacterium</taxon>
    </lineage>
</organism>
<accession>A0ABN2IJD0</accession>
<dbReference type="InterPro" id="IPR001789">
    <property type="entry name" value="Sig_transdc_resp-reg_receiver"/>
</dbReference>
<dbReference type="Gene3D" id="6.10.250.690">
    <property type="match status" value="1"/>
</dbReference>
<name>A0ABN2IJD0_9MICO</name>
<evidence type="ECO:0000313" key="9">
    <source>
        <dbReference type="EMBL" id="GAA1706150.1"/>
    </source>
</evidence>
<evidence type="ECO:0000256" key="2">
    <source>
        <dbReference type="ARBA" id="ARBA00023015"/>
    </source>
</evidence>
<evidence type="ECO:0000313" key="10">
    <source>
        <dbReference type="Proteomes" id="UP001501690"/>
    </source>
</evidence>
<keyword evidence="2" id="KW-0805">Transcription regulation</keyword>
<keyword evidence="1 5" id="KW-0597">Phosphoprotein</keyword>
<evidence type="ECO:0000256" key="3">
    <source>
        <dbReference type="ARBA" id="ARBA00023125"/>
    </source>
</evidence>
<dbReference type="PROSITE" id="PS51755">
    <property type="entry name" value="OMPR_PHOB"/>
    <property type="match status" value="1"/>
</dbReference>
<evidence type="ECO:0000256" key="4">
    <source>
        <dbReference type="ARBA" id="ARBA00023163"/>
    </source>
</evidence>
<dbReference type="Gene3D" id="3.40.50.2300">
    <property type="match status" value="1"/>
</dbReference>
<dbReference type="SMART" id="SM00448">
    <property type="entry name" value="REC"/>
    <property type="match status" value="1"/>
</dbReference>
<evidence type="ECO:0000256" key="5">
    <source>
        <dbReference type="PROSITE-ProRule" id="PRU00169"/>
    </source>
</evidence>
<keyword evidence="4" id="KW-0804">Transcription</keyword>
<dbReference type="SUPFAM" id="SSF52172">
    <property type="entry name" value="CheY-like"/>
    <property type="match status" value="1"/>
</dbReference>
<dbReference type="RefSeq" id="WP_344073182.1">
    <property type="nucleotide sequence ID" value="NZ_BAAAPL010000002.1"/>
</dbReference>
<evidence type="ECO:0000256" key="1">
    <source>
        <dbReference type="ARBA" id="ARBA00022553"/>
    </source>
</evidence>
<feature type="domain" description="Response regulatory" evidence="7">
    <location>
        <begin position="4"/>
        <end position="120"/>
    </location>
</feature>
<dbReference type="CDD" id="cd00383">
    <property type="entry name" value="trans_reg_C"/>
    <property type="match status" value="1"/>
</dbReference>
<dbReference type="Pfam" id="PF00486">
    <property type="entry name" value="Trans_reg_C"/>
    <property type="match status" value="1"/>
</dbReference>
<evidence type="ECO:0000259" key="7">
    <source>
        <dbReference type="PROSITE" id="PS50110"/>
    </source>
</evidence>
<dbReference type="Pfam" id="PF00072">
    <property type="entry name" value="Response_reg"/>
    <property type="match status" value="1"/>
</dbReference>
<dbReference type="InterPro" id="IPR001867">
    <property type="entry name" value="OmpR/PhoB-type_DNA-bd"/>
</dbReference>
<feature type="domain" description="OmpR/PhoB-type" evidence="8">
    <location>
        <begin position="135"/>
        <end position="234"/>
    </location>
</feature>
<dbReference type="PROSITE" id="PS50110">
    <property type="entry name" value="RESPONSE_REGULATORY"/>
    <property type="match status" value="1"/>
</dbReference>
<dbReference type="Proteomes" id="UP001501690">
    <property type="component" value="Unassembled WGS sequence"/>
</dbReference>
<dbReference type="InterPro" id="IPR011006">
    <property type="entry name" value="CheY-like_superfamily"/>
</dbReference>
<dbReference type="InterPro" id="IPR036388">
    <property type="entry name" value="WH-like_DNA-bd_sf"/>
</dbReference>
<dbReference type="Gene3D" id="1.10.10.10">
    <property type="entry name" value="Winged helix-like DNA-binding domain superfamily/Winged helix DNA-binding domain"/>
    <property type="match status" value="1"/>
</dbReference>
<keyword evidence="3 6" id="KW-0238">DNA-binding</keyword>
<proteinExistence type="predicted"/>
<comment type="caution">
    <text evidence="9">The sequence shown here is derived from an EMBL/GenBank/DDBJ whole genome shotgun (WGS) entry which is preliminary data.</text>
</comment>
<dbReference type="EMBL" id="BAAAPL010000002">
    <property type="protein sequence ID" value="GAA1706150.1"/>
    <property type="molecule type" value="Genomic_DNA"/>
</dbReference>
<protein>
    <submittedName>
        <fullName evidence="9">Response regulator transcription factor</fullName>
    </submittedName>
</protein>
<dbReference type="SMART" id="SM00862">
    <property type="entry name" value="Trans_reg_C"/>
    <property type="match status" value="1"/>
</dbReference>
<keyword evidence="10" id="KW-1185">Reference proteome</keyword>
<reference evidence="9 10" key="1">
    <citation type="journal article" date="2019" name="Int. J. Syst. Evol. Microbiol.">
        <title>The Global Catalogue of Microorganisms (GCM) 10K type strain sequencing project: providing services to taxonomists for standard genome sequencing and annotation.</title>
        <authorList>
            <consortium name="The Broad Institute Genomics Platform"/>
            <consortium name="The Broad Institute Genome Sequencing Center for Infectious Disease"/>
            <person name="Wu L."/>
            <person name="Ma J."/>
        </authorList>
    </citation>
    <scope>NUCLEOTIDE SEQUENCE [LARGE SCALE GENOMIC DNA]</scope>
    <source>
        <strain evidence="9 10">JCM 15577</strain>
    </source>
</reference>
<dbReference type="InterPro" id="IPR039420">
    <property type="entry name" value="WalR-like"/>
</dbReference>
<gene>
    <name evidence="9" type="ORF">GCM10009808_25190</name>
</gene>